<dbReference type="EMBL" id="JAQMWT010000531">
    <property type="protein sequence ID" value="KAJ8600074.1"/>
    <property type="molecule type" value="Genomic_DNA"/>
</dbReference>
<evidence type="ECO:0000313" key="2">
    <source>
        <dbReference type="EMBL" id="KAJ8600074.1"/>
    </source>
</evidence>
<dbReference type="PANTHER" id="PTHR11220:SF58">
    <property type="entry name" value="SOUL HEME-BINDING FAMILY PROTEIN"/>
    <property type="match status" value="1"/>
</dbReference>
<comment type="caution">
    <text evidence="2">The sequence shown here is derived from an EMBL/GenBank/DDBJ whole genome shotgun (WGS) entry which is preliminary data.</text>
</comment>
<evidence type="ECO:0008006" key="4">
    <source>
        <dbReference type="Google" id="ProtNLM"/>
    </source>
</evidence>
<dbReference type="PANTHER" id="PTHR11220">
    <property type="entry name" value="HEME-BINDING PROTEIN-RELATED"/>
    <property type="match status" value="1"/>
</dbReference>
<protein>
    <recommendedName>
        <fullName evidence="4">SOUL heme-binding protein</fullName>
    </recommendedName>
</protein>
<reference evidence="2" key="1">
    <citation type="submission" date="2023-01" db="EMBL/GenBank/DDBJ databases">
        <title>Metagenome sequencing of chrysophaentin producing Chrysophaeum taylorii.</title>
        <authorList>
            <person name="Davison J."/>
            <person name="Bewley C."/>
        </authorList>
    </citation>
    <scope>NUCLEOTIDE SEQUENCE</scope>
    <source>
        <strain evidence="2">NIES-1699</strain>
    </source>
</reference>
<keyword evidence="3" id="KW-1185">Reference proteome</keyword>
<comment type="similarity">
    <text evidence="1">Belongs to the HEBP family.</text>
</comment>
<dbReference type="InterPro" id="IPR011256">
    <property type="entry name" value="Reg_factor_effector_dom_sf"/>
</dbReference>
<gene>
    <name evidence="2" type="ORF">CTAYLR_001880</name>
</gene>
<dbReference type="Proteomes" id="UP001230188">
    <property type="component" value="Unassembled WGS sequence"/>
</dbReference>
<dbReference type="SUPFAM" id="SSF55136">
    <property type="entry name" value="Probable bacterial effector-binding domain"/>
    <property type="match status" value="1"/>
</dbReference>
<dbReference type="Pfam" id="PF04832">
    <property type="entry name" value="SOUL"/>
    <property type="match status" value="1"/>
</dbReference>
<proteinExistence type="inferred from homology"/>
<sequence length="171" mass="18876">MSSLFGYISGETHAFSVIETKPTYEVRSYAAGMMIEAPNEKNDAFNKLAGYIGVMAKAENATQTKIAMTSPVVTTNDKKMQFVLPAAITEPPAPTNEAVTVVPKGAEKAVVATYYGSWNEGTAVKKKDDLVAAAKSDGLEVDETRWEWRRHNPPWTLPWYKKNEVYVPVKS</sequence>
<evidence type="ECO:0000256" key="1">
    <source>
        <dbReference type="ARBA" id="ARBA00009817"/>
    </source>
</evidence>
<dbReference type="InterPro" id="IPR006917">
    <property type="entry name" value="SOUL_heme-bd"/>
</dbReference>
<name>A0AAD7XJ51_9STRA</name>
<dbReference type="AlphaFoldDB" id="A0AAD7XJ51"/>
<organism evidence="2 3">
    <name type="scientific">Chrysophaeum taylorii</name>
    <dbReference type="NCBI Taxonomy" id="2483200"/>
    <lineage>
        <taxon>Eukaryota</taxon>
        <taxon>Sar</taxon>
        <taxon>Stramenopiles</taxon>
        <taxon>Ochrophyta</taxon>
        <taxon>Pelagophyceae</taxon>
        <taxon>Pelagomonadales</taxon>
        <taxon>Pelagomonadaceae</taxon>
        <taxon>Chrysophaeum</taxon>
    </lineage>
</organism>
<accession>A0AAD7XJ51</accession>
<dbReference type="Gene3D" id="3.20.80.10">
    <property type="entry name" value="Regulatory factor, effector binding domain"/>
    <property type="match status" value="1"/>
</dbReference>
<evidence type="ECO:0000313" key="3">
    <source>
        <dbReference type="Proteomes" id="UP001230188"/>
    </source>
</evidence>